<comment type="pathway">
    <text evidence="3">Lipid metabolism.</text>
</comment>
<dbReference type="GO" id="GO:0019432">
    <property type="term" value="P:triglyceride biosynthetic process"/>
    <property type="evidence" value="ECO:0007669"/>
    <property type="project" value="TreeGrafter"/>
</dbReference>
<dbReference type="PANTHER" id="PTHR12317">
    <property type="entry name" value="DIACYLGLYCEROL O-ACYLTRANSFERASE"/>
    <property type="match status" value="1"/>
</dbReference>
<keyword evidence="5" id="KW-0444">Lipid biosynthesis</keyword>
<evidence type="ECO:0000256" key="5">
    <source>
        <dbReference type="ARBA" id="ARBA00022516"/>
    </source>
</evidence>
<keyword evidence="10 14" id="KW-1133">Transmembrane helix</keyword>
<gene>
    <name evidence="15" type="ORF">CYMTET_45351</name>
</gene>
<evidence type="ECO:0000313" key="16">
    <source>
        <dbReference type="Proteomes" id="UP001190700"/>
    </source>
</evidence>
<evidence type="ECO:0000256" key="6">
    <source>
        <dbReference type="ARBA" id="ARBA00022679"/>
    </source>
</evidence>
<comment type="similarity">
    <text evidence="4 14">Belongs to the diacylglycerol acyltransferase family.</text>
</comment>
<keyword evidence="7 14" id="KW-0812">Transmembrane</keyword>
<evidence type="ECO:0000256" key="8">
    <source>
        <dbReference type="ARBA" id="ARBA00022798"/>
    </source>
</evidence>
<evidence type="ECO:0000313" key="15">
    <source>
        <dbReference type="EMBL" id="KAK3245060.1"/>
    </source>
</evidence>
<evidence type="ECO:0000256" key="4">
    <source>
        <dbReference type="ARBA" id="ARBA00005420"/>
    </source>
</evidence>
<evidence type="ECO:0000256" key="13">
    <source>
        <dbReference type="ARBA" id="ARBA00023315"/>
    </source>
</evidence>
<comment type="caution">
    <text evidence="15">The sequence shown here is derived from an EMBL/GenBank/DDBJ whole genome shotgun (WGS) entry which is preliminary data.</text>
</comment>
<evidence type="ECO:0000256" key="3">
    <source>
        <dbReference type="ARBA" id="ARBA00005189"/>
    </source>
</evidence>
<evidence type="ECO:0000256" key="12">
    <source>
        <dbReference type="ARBA" id="ARBA00023136"/>
    </source>
</evidence>
<keyword evidence="12 14" id="KW-0472">Membrane</keyword>
<evidence type="ECO:0000256" key="7">
    <source>
        <dbReference type="ARBA" id="ARBA00022692"/>
    </source>
</evidence>
<organism evidence="15 16">
    <name type="scientific">Cymbomonas tetramitiformis</name>
    <dbReference type="NCBI Taxonomy" id="36881"/>
    <lineage>
        <taxon>Eukaryota</taxon>
        <taxon>Viridiplantae</taxon>
        <taxon>Chlorophyta</taxon>
        <taxon>Pyramimonadophyceae</taxon>
        <taxon>Pyramimonadales</taxon>
        <taxon>Pyramimonadaceae</taxon>
        <taxon>Cymbomonas</taxon>
    </lineage>
</organism>
<name>A0AAE0C056_9CHLO</name>
<evidence type="ECO:0000256" key="11">
    <source>
        <dbReference type="ARBA" id="ARBA00023098"/>
    </source>
</evidence>
<evidence type="ECO:0000256" key="9">
    <source>
        <dbReference type="ARBA" id="ARBA00022824"/>
    </source>
</evidence>
<keyword evidence="6 14" id="KW-0808">Transferase</keyword>
<keyword evidence="11" id="KW-0443">Lipid metabolism</keyword>
<evidence type="ECO:0000256" key="1">
    <source>
        <dbReference type="ARBA" id="ARBA00004477"/>
    </source>
</evidence>
<sequence>MTEGVECTQNYASAVSSTGVMTLRFGRSTRVAGIFAQTFCALIFATYFFYWLYALIIAAMLIWTGLMSVNVFAACTVAYFTSLFIYKPQNGKGWPFHWFLYSSFTDAVLGYHDSTVIREAELDTSRKYMFAMSPHGVFGVCRAFSGGAKAWKRMFPGVSARWGSFGGAFFFPGVREFSLSVGCLDASRPVLKKAMKRGENIILLPGGITEMSLTDGNSKETLLTQSNRKGFVKIAIEGGMDVVPGFCFGEKWVHDTVQLPLVVRNFLYKNLRLGGTFIKGRYGTFLGKIADTNGKSLSLGYVWGKPIPVTKMDEPTQDYIDEIHAKYMAAILDIFERYKSRFGYSDEETLKFVPSGYQPNKEK</sequence>
<dbReference type="EC" id="2.3.1.-" evidence="14"/>
<protein>
    <recommendedName>
        <fullName evidence="14">Acyltransferase</fullName>
        <ecNumber evidence="14">2.3.1.-</ecNumber>
    </recommendedName>
</protein>
<dbReference type="GO" id="GO:0006071">
    <property type="term" value="P:glycerol metabolic process"/>
    <property type="evidence" value="ECO:0007669"/>
    <property type="project" value="UniProtKB-KW"/>
</dbReference>
<comment type="pathway">
    <text evidence="2">Glycerolipid metabolism; triacylglycerol biosynthesis.</text>
</comment>
<evidence type="ECO:0000256" key="14">
    <source>
        <dbReference type="RuleBase" id="RU367023"/>
    </source>
</evidence>
<comment type="subcellular location">
    <subcellularLocation>
        <location evidence="1 14">Endoplasmic reticulum membrane</location>
        <topology evidence="1 14">Multi-pass membrane protein</topology>
    </subcellularLocation>
</comment>
<keyword evidence="9 14" id="KW-0256">Endoplasmic reticulum</keyword>
<evidence type="ECO:0000256" key="10">
    <source>
        <dbReference type="ARBA" id="ARBA00022989"/>
    </source>
</evidence>
<dbReference type="Pfam" id="PF03982">
    <property type="entry name" value="DAGAT"/>
    <property type="match status" value="1"/>
</dbReference>
<proteinExistence type="inferred from homology"/>
<dbReference type="EMBL" id="LGRX02031057">
    <property type="protein sequence ID" value="KAK3245060.1"/>
    <property type="molecule type" value="Genomic_DNA"/>
</dbReference>
<dbReference type="GO" id="GO:0004144">
    <property type="term" value="F:diacylglycerol O-acyltransferase activity"/>
    <property type="evidence" value="ECO:0007669"/>
    <property type="project" value="TreeGrafter"/>
</dbReference>
<reference evidence="15 16" key="1">
    <citation type="journal article" date="2015" name="Genome Biol. Evol.">
        <title>Comparative Genomics of a Bacterivorous Green Alga Reveals Evolutionary Causalities and Consequences of Phago-Mixotrophic Mode of Nutrition.</title>
        <authorList>
            <person name="Burns J.A."/>
            <person name="Paasch A."/>
            <person name="Narechania A."/>
            <person name="Kim E."/>
        </authorList>
    </citation>
    <scope>NUCLEOTIDE SEQUENCE [LARGE SCALE GENOMIC DNA]</scope>
    <source>
        <strain evidence="15 16">PLY_AMNH</strain>
    </source>
</reference>
<dbReference type="PANTHER" id="PTHR12317:SF0">
    <property type="entry name" value="ACYLTRANSFERASE"/>
    <property type="match status" value="1"/>
</dbReference>
<dbReference type="GO" id="GO:0005789">
    <property type="term" value="C:endoplasmic reticulum membrane"/>
    <property type="evidence" value="ECO:0007669"/>
    <property type="project" value="UniProtKB-SubCell"/>
</dbReference>
<keyword evidence="16" id="KW-1185">Reference proteome</keyword>
<dbReference type="Proteomes" id="UP001190700">
    <property type="component" value="Unassembled WGS sequence"/>
</dbReference>
<dbReference type="AlphaFoldDB" id="A0AAE0C056"/>
<evidence type="ECO:0000256" key="2">
    <source>
        <dbReference type="ARBA" id="ARBA00004771"/>
    </source>
</evidence>
<feature type="transmembrane region" description="Helical" evidence="14">
    <location>
        <begin position="56"/>
        <end position="86"/>
    </location>
</feature>
<keyword evidence="8" id="KW-0319">Glycerol metabolism</keyword>
<keyword evidence="13" id="KW-0012">Acyltransferase</keyword>
<accession>A0AAE0C056</accession>
<dbReference type="InterPro" id="IPR007130">
    <property type="entry name" value="DAGAT"/>
</dbReference>
<feature type="transmembrane region" description="Helical" evidence="14">
    <location>
        <begin position="31"/>
        <end position="50"/>
    </location>
</feature>